<gene>
    <name evidence="5" type="ORF">ACH5RR_039543</name>
</gene>
<evidence type="ECO:0000256" key="1">
    <source>
        <dbReference type="ARBA" id="ARBA00022603"/>
    </source>
</evidence>
<evidence type="ECO:0000313" key="5">
    <source>
        <dbReference type="EMBL" id="KAL3500450.1"/>
    </source>
</evidence>
<reference evidence="5 6" key="1">
    <citation type="submission" date="2024-11" db="EMBL/GenBank/DDBJ databases">
        <title>A near-complete genome assembly of Cinchona calisaya.</title>
        <authorList>
            <person name="Lian D.C."/>
            <person name="Zhao X.W."/>
            <person name="Wei L."/>
        </authorList>
    </citation>
    <scope>NUCLEOTIDE SEQUENCE [LARGE SCALE GENOMIC DNA]</scope>
    <source>
        <tissue evidence="5">Nenye</tissue>
    </source>
</reference>
<dbReference type="Pfam" id="PF00891">
    <property type="entry name" value="Methyltransf_2"/>
    <property type="match status" value="1"/>
</dbReference>
<dbReference type="PANTHER" id="PTHR11746">
    <property type="entry name" value="O-METHYLTRANSFERASE"/>
    <property type="match status" value="1"/>
</dbReference>
<organism evidence="5 6">
    <name type="scientific">Cinchona calisaya</name>
    <dbReference type="NCBI Taxonomy" id="153742"/>
    <lineage>
        <taxon>Eukaryota</taxon>
        <taxon>Viridiplantae</taxon>
        <taxon>Streptophyta</taxon>
        <taxon>Embryophyta</taxon>
        <taxon>Tracheophyta</taxon>
        <taxon>Spermatophyta</taxon>
        <taxon>Magnoliopsida</taxon>
        <taxon>eudicotyledons</taxon>
        <taxon>Gunneridae</taxon>
        <taxon>Pentapetalae</taxon>
        <taxon>asterids</taxon>
        <taxon>lamiids</taxon>
        <taxon>Gentianales</taxon>
        <taxon>Rubiaceae</taxon>
        <taxon>Cinchonoideae</taxon>
        <taxon>Cinchoneae</taxon>
        <taxon>Cinchona</taxon>
    </lineage>
</organism>
<dbReference type="Gene3D" id="3.40.50.150">
    <property type="entry name" value="Vaccinia Virus protein VP39"/>
    <property type="match status" value="1"/>
</dbReference>
<dbReference type="AlphaFoldDB" id="A0ABD2Y192"/>
<keyword evidence="1" id="KW-0489">Methyltransferase</keyword>
<sequence>MQWILHDWDDEHCLKLLRNCYKALPEDGKIIIVEGIVLVNPESSDAACRSNIQIDLFTMAMCSPSAKE</sequence>
<dbReference type="GO" id="GO:0032259">
    <property type="term" value="P:methylation"/>
    <property type="evidence" value="ECO:0007669"/>
    <property type="project" value="UniProtKB-KW"/>
</dbReference>
<dbReference type="PROSITE" id="PS51683">
    <property type="entry name" value="SAM_OMT_II"/>
    <property type="match status" value="1"/>
</dbReference>
<keyword evidence="2" id="KW-0808">Transferase</keyword>
<accession>A0ABD2Y192</accession>
<dbReference type="InterPro" id="IPR016461">
    <property type="entry name" value="COMT-like"/>
</dbReference>
<dbReference type="SUPFAM" id="SSF53335">
    <property type="entry name" value="S-adenosyl-L-methionine-dependent methyltransferases"/>
    <property type="match status" value="1"/>
</dbReference>
<proteinExistence type="predicted"/>
<evidence type="ECO:0000313" key="6">
    <source>
        <dbReference type="Proteomes" id="UP001630127"/>
    </source>
</evidence>
<evidence type="ECO:0000256" key="3">
    <source>
        <dbReference type="ARBA" id="ARBA00022691"/>
    </source>
</evidence>
<keyword evidence="3" id="KW-0949">S-adenosyl-L-methionine</keyword>
<evidence type="ECO:0000256" key="2">
    <source>
        <dbReference type="ARBA" id="ARBA00022679"/>
    </source>
</evidence>
<dbReference type="Proteomes" id="UP001630127">
    <property type="component" value="Unassembled WGS sequence"/>
</dbReference>
<comment type="caution">
    <text evidence="5">The sequence shown here is derived from an EMBL/GenBank/DDBJ whole genome shotgun (WGS) entry which is preliminary data.</text>
</comment>
<dbReference type="GO" id="GO:0008168">
    <property type="term" value="F:methyltransferase activity"/>
    <property type="evidence" value="ECO:0007669"/>
    <property type="project" value="UniProtKB-KW"/>
</dbReference>
<dbReference type="InterPro" id="IPR029063">
    <property type="entry name" value="SAM-dependent_MTases_sf"/>
</dbReference>
<feature type="domain" description="O-methyltransferase C-terminal" evidence="4">
    <location>
        <begin position="1"/>
        <end position="61"/>
    </location>
</feature>
<protein>
    <recommendedName>
        <fullName evidence="4">O-methyltransferase C-terminal domain-containing protein</fullName>
    </recommendedName>
</protein>
<dbReference type="InterPro" id="IPR001077">
    <property type="entry name" value="COMT_C"/>
</dbReference>
<name>A0ABD2Y192_9GENT</name>
<keyword evidence="6" id="KW-1185">Reference proteome</keyword>
<evidence type="ECO:0000259" key="4">
    <source>
        <dbReference type="Pfam" id="PF00891"/>
    </source>
</evidence>
<dbReference type="EMBL" id="JBJUIK010000016">
    <property type="protein sequence ID" value="KAL3500450.1"/>
    <property type="molecule type" value="Genomic_DNA"/>
</dbReference>